<keyword evidence="2" id="KW-1133">Transmembrane helix</keyword>
<accession>E7QP46</accession>
<evidence type="ECO:0000256" key="2">
    <source>
        <dbReference type="SAM" id="Phobius"/>
    </source>
</evidence>
<keyword evidence="1" id="KW-1003">Cell membrane</keyword>
<organism evidence="3 4">
    <name type="scientific">Haladaptatus paucihalophilus DX253</name>
    <dbReference type="NCBI Taxonomy" id="797209"/>
    <lineage>
        <taxon>Archaea</taxon>
        <taxon>Methanobacteriati</taxon>
        <taxon>Methanobacteriota</taxon>
        <taxon>Stenosarchaea group</taxon>
        <taxon>Halobacteria</taxon>
        <taxon>Halobacteriales</taxon>
        <taxon>Haladaptataceae</taxon>
        <taxon>Haladaptatus</taxon>
    </lineage>
</organism>
<dbReference type="EMBL" id="AEMG01000002">
    <property type="protein sequence ID" value="EFW93699.1"/>
    <property type="molecule type" value="Genomic_DNA"/>
</dbReference>
<keyword evidence="2" id="KW-0812">Transmembrane</keyword>
<dbReference type="Gene3D" id="1.10.1760.20">
    <property type="match status" value="1"/>
</dbReference>
<evidence type="ECO:0000313" key="3">
    <source>
        <dbReference type="EMBL" id="EFW93699.1"/>
    </source>
</evidence>
<dbReference type="GO" id="GO:0005886">
    <property type="term" value="C:plasma membrane"/>
    <property type="evidence" value="ECO:0007669"/>
    <property type="project" value="UniProtKB-SubCell"/>
</dbReference>
<dbReference type="PATRIC" id="fig|797209.4.peg.201"/>
<dbReference type="Pfam" id="PF02632">
    <property type="entry name" value="BioY"/>
    <property type="match status" value="1"/>
</dbReference>
<dbReference type="Proteomes" id="UP000003751">
    <property type="component" value="Unassembled WGS sequence"/>
</dbReference>
<keyword evidence="1 2" id="KW-0472">Membrane</keyword>
<comment type="similarity">
    <text evidence="1">Belongs to the BioY family.</text>
</comment>
<dbReference type="STRING" id="797209.GCA_000376445_01986"/>
<evidence type="ECO:0000313" key="4">
    <source>
        <dbReference type="Proteomes" id="UP000003751"/>
    </source>
</evidence>
<comment type="subcellular location">
    <subcellularLocation>
        <location evidence="1">Cell membrane</location>
        <topology evidence="1">Multi-pass membrane protein</topology>
    </subcellularLocation>
</comment>
<feature type="transmembrane region" description="Helical" evidence="2">
    <location>
        <begin position="52"/>
        <end position="73"/>
    </location>
</feature>
<dbReference type="PANTHER" id="PTHR34295">
    <property type="entry name" value="BIOTIN TRANSPORTER BIOY"/>
    <property type="match status" value="1"/>
</dbReference>
<comment type="caution">
    <text evidence="3">The sequence shown here is derived from an EMBL/GenBank/DDBJ whole genome shotgun (WGS) entry which is preliminary data.</text>
</comment>
<dbReference type="AlphaFoldDB" id="E7QP46"/>
<feature type="transmembrane region" description="Helical" evidence="2">
    <location>
        <begin position="80"/>
        <end position="101"/>
    </location>
</feature>
<dbReference type="PANTHER" id="PTHR34295:SF1">
    <property type="entry name" value="BIOTIN TRANSPORTER BIOY"/>
    <property type="match status" value="1"/>
</dbReference>
<proteinExistence type="inferred from homology"/>
<reference evidence="3 4" key="1">
    <citation type="journal article" date="2014" name="ISME J.">
        <title>Trehalose/2-sulfotrehalose biosynthesis and glycine-betaine uptake are widely spread mechanisms for osmoadaptation in the Halobacteriales.</title>
        <authorList>
            <person name="Youssef N.H."/>
            <person name="Savage-Ashlock K.N."/>
            <person name="McCully A.L."/>
            <person name="Luedtke B."/>
            <person name="Shaw E.I."/>
            <person name="Hoff W.D."/>
            <person name="Elshahed M.S."/>
        </authorList>
    </citation>
    <scope>NUCLEOTIDE SEQUENCE [LARGE SCALE GENOMIC DNA]</scope>
    <source>
        <strain evidence="3 4">DX253</strain>
    </source>
</reference>
<protein>
    <submittedName>
        <fullName evidence="3">Biotin synthesis protein</fullName>
    </submittedName>
</protein>
<dbReference type="eggNOG" id="arCOG02986">
    <property type="taxonomic scope" value="Archaea"/>
</dbReference>
<evidence type="ECO:0000256" key="1">
    <source>
        <dbReference type="PIRNR" id="PIRNR016661"/>
    </source>
</evidence>
<dbReference type="PIRSF" id="PIRSF016661">
    <property type="entry name" value="BioY"/>
    <property type="match status" value="1"/>
</dbReference>
<feature type="transmembrane region" description="Helical" evidence="2">
    <location>
        <begin position="139"/>
        <end position="162"/>
    </location>
</feature>
<gene>
    <name evidence="3" type="ORF">ZOD2009_01110</name>
</gene>
<sequence length="204" mass="21000">MVVDERPCSMSTETGSVELVGEQTVGNIARTALFAAIVGAFAQVSFPNPLAPAIPVTLQVLGVFLAGIFLGPLWGSASLVLYLVAGAVGAPVFAGGSAGLVDIFGRLTSGYLLSYPFAAFAIGAIVHDGLTLRDPKRAGLVRLVGGMVVGTVIIYAFGTVGFSYFGNYGLTEAFMLSAVAFIPFEAFKIAAAVGIVRSDRVTAE</sequence>
<feature type="transmembrane region" description="Helical" evidence="2">
    <location>
        <begin position="113"/>
        <end position="132"/>
    </location>
</feature>
<feature type="transmembrane region" description="Helical" evidence="2">
    <location>
        <begin position="174"/>
        <end position="196"/>
    </location>
</feature>
<dbReference type="GO" id="GO:0015225">
    <property type="term" value="F:biotin transmembrane transporter activity"/>
    <property type="evidence" value="ECO:0007669"/>
    <property type="project" value="UniProtKB-UniRule"/>
</dbReference>
<dbReference type="InterPro" id="IPR003784">
    <property type="entry name" value="BioY"/>
</dbReference>
<name>E7QP46_HALPU</name>
<keyword evidence="1" id="KW-0813">Transport</keyword>